<evidence type="ECO:0000313" key="2">
    <source>
        <dbReference type="Proteomes" id="UP000292702"/>
    </source>
</evidence>
<accession>A0A4R0R7M8</accession>
<protein>
    <submittedName>
        <fullName evidence="1">Uncharacterized protein</fullName>
    </submittedName>
</protein>
<proteinExistence type="predicted"/>
<keyword evidence="2" id="KW-1185">Reference proteome</keyword>
<reference evidence="1 2" key="1">
    <citation type="submission" date="2018-11" db="EMBL/GenBank/DDBJ databases">
        <title>Genome assembly of Steccherinum ochraceum LE-BIN_3174, the white-rot fungus of the Steccherinaceae family (The Residual Polyporoid clade, Polyporales, Basidiomycota).</title>
        <authorList>
            <person name="Fedorova T.V."/>
            <person name="Glazunova O.A."/>
            <person name="Landesman E.O."/>
            <person name="Moiseenko K.V."/>
            <person name="Psurtseva N.V."/>
            <person name="Savinova O.S."/>
            <person name="Shakhova N.V."/>
            <person name="Tyazhelova T.V."/>
            <person name="Vasina D.V."/>
        </authorList>
    </citation>
    <scope>NUCLEOTIDE SEQUENCE [LARGE SCALE GENOMIC DNA]</scope>
    <source>
        <strain evidence="1 2">LE-BIN_3174</strain>
    </source>
</reference>
<comment type="caution">
    <text evidence="1">The sequence shown here is derived from an EMBL/GenBank/DDBJ whole genome shotgun (WGS) entry which is preliminary data.</text>
</comment>
<dbReference type="Proteomes" id="UP000292702">
    <property type="component" value="Unassembled WGS sequence"/>
</dbReference>
<evidence type="ECO:0000313" key="1">
    <source>
        <dbReference type="EMBL" id="TCD61065.1"/>
    </source>
</evidence>
<name>A0A4R0R7M8_9APHY</name>
<dbReference type="EMBL" id="RWJN01000509">
    <property type="protein sequence ID" value="TCD61065.1"/>
    <property type="molecule type" value="Genomic_DNA"/>
</dbReference>
<dbReference type="AlphaFoldDB" id="A0A4R0R7M8"/>
<organism evidence="1 2">
    <name type="scientific">Steccherinum ochraceum</name>
    <dbReference type="NCBI Taxonomy" id="92696"/>
    <lineage>
        <taxon>Eukaryota</taxon>
        <taxon>Fungi</taxon>
        <taxon>Dikarya</taxon>
        <taxon>Basidiomycota</taxon>
        <taxon>Agaricomycotina</taxon>
        <taxon>Agaricomycetes</taxon>
        <taxon>Polyporales</taxon>
        <taxon>Steccherinaceae</taxon>
        <taxon>Steccherinum</taxon>
    </lineage>
</organism>
<sequence length="67" mass="7486">MATCLLLSIERDLLALCKASCWRVHSNHIFMIHLRMTTSDSDIGAKPHQVEDDQLGYLVALSDSNEA</sequence>
<gene>
    <name evidence="1" type="ORF">EIP91_009068</name>
</gene>